<dbReference type="InterPro" id="IPR018170">
    <property type="entry name" value="Aldo/ket_reductase_CS"/>
</dbReference>
<proteinExistence type="inferred from homology"/>
<dbReference type="Proteomes" id="UP001152795">
    <property type="component" value="Unassembled WGS sequence"/>
</dbReference>
<dbReference type="AlphaFoldDB" id="A0A6S7IP09"/>
<dbReference type="PROSITE" id="PS00063">
    <property type="entry name" value="ALDOKETO_REDUCTASE_3"/>
    <property type="match status" value="1"/>
</dbReference>
<dbReference type="EMBL" id="CACRXK020011202">
    <property type="protein sequence ID" value="CAB4020954.1"/>
    <property type="molecule type" value="Genomic_DNA"/>
</dbReference>
<dbReference type="SUPFAM" id="SSF51430">
    <property type="entry name" value="NAD(P)-linked oxidoreductase"/>
    <property type="match status" value="1"/>
</dbReference>
<dbReference type="InterPro" id="IPR036812">
    <property type="entry name" value="NAD(P)_OxRdtase_dom_sf"/>
</dbReference>
<name>A0A6S7IP09_PARCT</name>
<feature type="domain" description="NADP-dependent oxidoreductase" evidence="3">
    <location>
        <begin position="70"/>
        <end position="310"/>
    </location>
</feature>
<evidence type="ECO:0000313" key="4">
    <source>
        <dbReference type="EMBL" id="CAB4020954.1"/>
    </source>
</evidence>
<sequence length="326" mass="37335">MFCATFKRNVGIILSGHGLVGLKFNCVTFSRTCQISSRYLHETSCDLKNLYKNDKRIRLNDGNYIPTFGLGVWKIPNGLDTINAVTWALNSGYRQIDTAARYGNEESVGQALSASEIPREEIYVATKLYDDSHGYNETLEAFHKSLKRLGLDYIDLYLIHSPMNGKILPTWEAMIELKDKKLVRSIGVSNFGIHHLTELHKTFDVIPAVNQIEVHPFLQEIPLVKYCEENNIMIQAYSPLANGQKLDEKSLRMLARKYQRSPAVVLIRWCLEKGYVCIPKSSNKHRIEENITAFEFVLEKEDVDFLDSLDEGFRTCHEKIKLPWTG</sequence>
<comment type="caution">
    <text evidence="4">The sequence shown here is derived from an EMBL/GenBank/DDBJ whole genome shotgun (WGS) entry which is preliminary data.</text>
</comment>
<dbReference type="OrthoDB" id="416253at2759"/>
<comment type="similarity">
    <text evidence="1">Belongs to the aldo/keto reductase family.</text>
</comment>
<keyword evidence="2" id="KW-0560">Oxidoreductase</keyword>
<dbReference type="PANTHER" id="PTHR43827:SF13">
    <property type="entry name" value="ALDO_KETO REDUCTASE FAMILY PROTEIN"/>
    <property type="match status" value="1"/>
</dbReference>
<dbReference type="GO" id="GO:0016491">
    <property type="term" value="F:oxidoreductase activity"/>
    <property type="evidence" value="ECO:0007669"/>
    <property type="project" value="UniProtKB-KW"/>
</dbReference>
<dbReference type="PIRSF" id="PIRSF000097">
    <property type="entry name" value="AKR"/>
    <property type="match status" value="1"/>
</dbReference>
<dbReference type="PRINTS" id="PR00069">
    <property type="entry name" value="ALDKETRDTASE"/>
</dbReference>
<dbReference type="InterPro" id="IPR020471">
    <property type="entry name" value="AKR"/>
</dbReference>
<evidence type="ECO:0000259" key="3">
    <source>
        <dbReference type="Pfam" id="PF00248"/>
    </source>
</evidence>
<dbReference type="Pfam" id="PF00248">
    <property type="entry name" value="Aldo_ket_red"/>
    <property type="match status" value="1"/>
</dbReference>
<accession>A0A6S7IP09</accession>
<dbReference type="Gene3D" id="3.20.20.100">
    <property type="entry name" value="NADP-dependent oxidoreductase domain"/>
    <property type="match status" value="1"/>
</dbReference>
<dbReference type="InterPro" id="IPR023210">
    <property type="entry name" value="NADP_OxRdtase_dom"/>
</dbReference>
<dbReference type="CDD" id="cd19071">
    <property type="entry name" value="AKR_AKR1-5-like"/>
    <property type="match status" value="1"/>
</dbReference>
<organism evidence="4 5">
    <name type="scientific">Paramuricea clavata</name>
    <name type="common">Red gorgonian</name>
    <name type="synonym">Violescent sea-whip</name>
    <dbReference type="NCBI Taxonomy" id="317549"/>
    <lineage>
        <taxon>Eukaryota</taxon>
        <taxon>Metazoa</taxon>
        <taxon>Cnidaria</taxon>
        <taxon>Anthozoa</taxon>
        <taxon>Octocorallia</taxon>
        <taxon>Malacalcyonacea</taxon>
        <taxon>Plexauridae</taxon>
        <taxon>Paramuricea</taxon>
    </lineage>
</organism>
<dbReference type="PANTHER" id="PTHR43827">
    <property type="entry name" value="2,5-DIKETO-D-GLUCONIC ACID REDUCTASE"/>
    <property type="match status" value="1"/>
</dbReference>
<evidence type="ECO:0000256" key="1">
    <source>
        <dbReference type="ARBA" id="ARBA00007905"/>
    </source>
</evidence>
<keyword evidence="5" id="KW-1185">Reference proteome</keyword>
<reference evidence="4" key="1">
    <citation type="submission" date="2020-04" db="EMBL/GenBank/DDBJ databases">
        <authorList>
            <person name="Alioto T."/>
            <person name="Alioto T."/>
            <person name="Gomez Garrido J."/>
        </authorList>
    </citation>
    <scope>NUCLEOTIDE SEQUENCE</scope>
    <source>
        <strain evidence="4">A484AB</strain>
    </source>
</reference>
<dbReference type="FunFam" id="3.20.20.100:FF:000015">
    <property type="entry name" value="Oxidoreductase, aldo/keto reductase family"/>
    <property type="match status" value="1"/>
</dbReference>
<protein>
    <submittedName>
        <fullName evidence="4">Aldo keto reductase</fullName>
    </submittedName>
</protein>
<gene>
    <name evidence="4" type="ORF">PACLA_8A058399</name>
</gene>
<evidence type="ECO:0000256" key="2">
    <source>
        <dbReference type="ARBA" id="ARBA00023002"/>
    </source>
</evidence>
<evidence type="ECO:0000313" key="5">
    <source>
        <dbReference type="Proteomes" id="UP001152795"/>
    </source>
</evidence>
<dbReference type="PROSITE" id="PS00062">
    <property type="entry name" value="ALDOKETO_REDUCTASE_2"/>
    <property type="match status" value="1"/>
</dbReference>